<sequence>MAHVSDSIGESQQEHLVLDSSASKSEVELKKKRLLEELESVIPSFGIEMIDETALVGSTFPLAKKTNKQSRKKVGRGGAGGKMKKENLIVMKNAVVSAAAAVAVAAKYSRKEMEALRFVNVGQQRKFWKSIYKCLQSHDVAKEYDTLVAPHNSPQCLLNKKPILGVSAANGRWRIVNVLVH</sequence>
<evidence type="ECO:0000313" key="3">
    <source>
        <dbReference type="Proteomes" id="UP001497480"/>
    </source>
</evidence>
<comment type="caution">
    <text evidence="2">The sequence shown here is derived from an EMBL/GenBank/DDBJ whole genome shotgun (WGS) entry which is preliminary data.</text>
</comment>
<evidence type="ECO:0000313" key="2">
    <source>
        <dbReference type="EMBL" id="CAL0300444.1"/>
    </source>
</evidence>
<proteinExistence type="predicted"/>
<accession>A0AAV1VTW6</accession>
<dbReference type="Proteomes" id="UP001497480">
    <property type="component" value="Unassembled WGS sequence"/>
</dbReference>
<dbReference type="AlphaFoldDB" id="A0AAV1VTW6"/>
<protein>
    <submittedName>
        <fullName evidence="2">Uncharacterized protein</fullName>
    </submittedName>
</protein>
<name>A0AAV1VTW6_LUPLU</name>
<evidence type="ECO:0000256" key="1">
    <source>
        <dbReference type="SAM" id="MobiDB-lite"/>
    </source>
</evidence>
<feature type="region of interest" description="Disordered" evidence="1">
    <location>
        <begin position="1"/>
        <end position="22"/>
    </location>
</feature>
<reference evidence="2 3" key="1">
    <citation type="submission" date="2024-03" db="EMBL/GenBank/DDBJ databases">
        <authorList>
            <person name="Martinez-Hernandez J."/>
        </authorList>
    </citation>
    <scope>NUCLEOTIDE SEQUENCE [LARGE SCALE GENOMIC DNA]</scope>
</reference>
<gene>
    <name evidence="2" type="ORF">LLUT_LOCUS1504</name>
</gene>
<organism evidence="2 3">
    <name type="scientific">Lupinus luteus</name>
    <name type="common">European yellow lupine</name>
    <dbReference type="NCBI Taxonomy" id="3873"/>
    <lineage>
        <taxon>Eukaryota</taxon>
        <taxon>Viridiplantae</taxon>
        <taxon>Streptophyta</taxon>
        <taxon>Embryophyta</taxon>
        <taxon>Tracheophyta</taxon>
        <taxon>Spermatophyta</taxon>
        <taxon>Magnoliopsida</taxon>
        <taxon>eudicotyledons</taxon>
        <taxon>Gunneridae</taxon>
        <taxon>Pentapetalae</taxon>
        <taxon>rosids</taxon>
        <taxon>fabids</taxon>
        <taxon>Fabales</taxon>
        <taxon>Fabaceae</taxon>
        <taxon>Papilionoideae</taxon>
        <taxon>50 kb inversion clade</taxon>
        <taxon>genistoids sensu lato</taxon>
        <taxon>core genistoids</taxon>
        <taxon>Genisteae</taxon>
        <taxon>Lupinus</taxon>
    </lineage>
</organism>
<keyword evidence="3" id="KW-1185">Reference proteome</keyword>
<dbReference type="EMBL" id="CAXHTB010000001">
    <property type="protein sequence ID" value="CAL0300444.1"/>
    <property type="molecule type" value="Genomic_DNA"/>
</dbReference>